<keyword evidence="3 6" id="KW-1133">Transmembrane helix</keyword>
<evidence type="ECO:0000256" key="1">
    <source>
        <dbReference type="ARBA" id="ARBA00004141"/>
    </source>
</evidence>
<evidence type="ECO:0000313" key="9">
    <source>
        <dbReference type="Proteomes" id="UP000691718"/>
    </source>
</evidence>
<dbReference type="GO" id="GO:0005774">
    <property type="term" value="C:vacuolar membrane"/>
    <property type="evidence" value="ECO:0007669"/>
    <property type="project" value="TreeGrafter"/>
</dbReference>
<proteinExistence type="predicted"/>
<keyword evidence="4 6" id="KW-0472">Membrane</keyword>
<feature type="transmembrane region" description="Helical" evidence="6">
    <location>
        <begin position="633"/>
        <end position="657"/>
    </location>
</feature>
<feature type="transmembrane region" description="Helical" evidence="6">
    <location>
        <begin position="572"/>
        <end position="594"/>
    </location>
</feature>
<keyword evidence="9" id="KW-1185">Reference proteome</keyword>
<reference evidence="8" key="1">
    <citation type="submission" date="2021-04" db="EMBL/GenBank/DDBJ databases">
        <authorList>
            <person name="Tunstrom K."/>
        </authorList>
    </citation>
    <scope>NUCLEOTIDE SEQUENCE</scope>
</reference>
<gene>
    <name evidence="8" type="ORF">PAPOLLO_LOCUS11525</name>
</gene>
<evidence type="ECO:0000256" key="4">
    <source>
        <dbReference type="ARBA" id="ARBA00023136"/>
    </source>
</evidence>
<comment type="caution">
    <text evidence="8">The sequence shown here is derived from an EMBL/GenBank/DDBJ whole genome shotgun (WGS) entry which is preliminary data.</text>
</comment>
<name>A0A8S3X172_PARAO</name>
<dbReference type="Pfam" id="PF01490">
    <property type="entry name" value="Aa_trans"/>
    <property type="match status" value="1"/>
</dbReference>
<organism evidence="8 9">
    <name type="scientific">Parnassius apollo</name>
    <name type="common">Apollo butterfly</name>
    <name type="synonym">Papilio apollo</name>
    <dbReference type="NCBI Taxonomy" id="110799"/>
    <lineage>
        <taxon>Eukaryota</taxon>
        <taxon>Metazoa</taxon>
        <taxon>Ecdysozoa</taxon>
        <taxon>Arthropoda</taxon>
        <taxon>Hexapoda</taxon>
        <taxon>Insecta</taxon>
        <taxon>Pterygota</taxon>
        <taxon>Neoptera</taxon>
        <taxon>Endopterygota</taxon>
        <taxon>Lepidoptera</taxon>
        <taxon>Glossata</taxon>
        <taxon>Ditrysia</taxon>
        <taxon>Papilionoidea</taxon>
        <taxon>Papilionidae</taxon>
        <taxon>Parnassiinae</taxon>
        <taxon>Parnassini</taxon>
        <taxon>Parnassius</taxon>
        <taxon>Parnassius</taxon>
    </lineage>
</organism>
<feature type="transmembrane region" description="Helical" evidence="6">
    <location>
        <begin position="819"/>
        <end position="840"/>
    </location>
</feature>
<dbReference type="PANTHER" id="PTHR22950">
    <property type="entry name" value="AMINO ACID TRANSPORTER"/>
    <property type="match status" value="1"/>
</dbReference>
<evidence type="ECO:0000256" key="3">
    <source>
        <dbReference type="ARBA" id="ARBA00022989"/>
    </source>
</evidence>
<dbReference type="EMBL" id="CAJQZP010000847">
    <property type="protein sequence ID" value="CAG4987881.1"/>
    <property type="molecule type" value="Genomic_DNA"/>
</dbReference>
<evidence type="ECO:0000256" key="6">
    <source>
        <dbReference type="SAM" id="Phobius"/>
    </source>
</evidence>
<dbReference type="PANTHER" id="PTHR22950:SF494">
    <property type="entry name" value="GH04538P"/>
    <property type="match status" value="1"/>
</dbReference>
<evidence type="ECO:0000313" key="8">
    <source>
        <dbReference type="EMBL" id="CAG4987881.1"/>
    </source>
</evidence>
<evidence type="ECO:0000256" key="5">
    <source>
        <dbReference type="SAM" id="Coils"/>
    </source>
</evidence>
<feature type="transmembrane region" description="Helical" evidence="6">
    <location>
        <begin position="508"/>
        <end position="530"/>
    </location>
</feature>
<protein>
    <submittedName>
        <fullName evidence="8">(apollo) hypothetical protein</fullName>
    </submittedName>
</protein>
<comment type="subcellular location">
    <subcellularLocation>
        <location evidence="1">Membrane</location>
        <topology evidence="1">Multi-pass membrane protein</topology>
    </subcellularLocation>
</comment>
<evidence type="ECO:0000259" key="7">
    <source>
        <dbReference type="Pfam" id="PF01490"/>
    </source>
</evidence>
<evidence type="ECO:0000256" key="2">
    <source>
        <dbReference type="ARBA" id="ARBA00022692"/>
    </source>
</evidence>
<dbReference type="Proteomes" id="UP000691718">
    <property type="component" value="Unassembled WGS sequence"/>
</dbReference>
<dbReference type="InterPro" id="IPR013057">
    <property type="entry name" value="AA_transpt_TM"/>
</dbReference>
<feature type="domain" description="Amino acid transporter transmembrane" evidence="7">
    <location>
        <begin position="476"/>
        <end position="858"/>
    </location>
</feature>
<feature type="transmembrane region" description="Helical" evidence="6">
    <location>
        <begin position="791"/>
        <end position="813"/>
    </location>
</feature>
<dbReference type="GO" id="GO:0015179">
    <property type="term" value="F:L-amino acid transmembrane transporter activity"/>
    <property type="evidence" value="ECO:0007669"/>
    <property type="project" value="TreeGrafter"/>
</dbReference>
<feature type="coiled-coil region" evidence="5">
    <location>
        <begin position="236"/>
        <end position="263"/>
    </location>
</feature>
<feature type="transmembrane region" description="Helical" evidence="6">
    <location>
        <begin position="751"/>
        <end position="770"/>
    </location>
</feature>
<feature type="transmembrane region" description="Helical" evidence="6">
    <location>
        <begin position="705"/>
        <end position="731"/>
    </location>
</feature>
<sequence length="932" mass="104475">MHRLFAELEPSVTVTEQNLADRVRYILRSNTFDVTELERLRRKAVPSSGENAAAEDAAPQLAEQTANVDAAVNTPVVVDSDDDGKVAQELELEQMRSTLEEAIVETRSTPLENRPRLPRLTLSKRNRAVVRALNPMLVTYLEASRELCETDPILFGAALAVCRIIGAKLSTAGRATGQSSAIPAWRIRIEERIAKARALIGRLICFRSGNTRPRIVRTIRMAFAGTNVSLSQPDIMQKLTERIDDLKQRIAAWGKRIRRYTERSTRFNQNRLFQSDQKRLYKSLERSIVSGTGPAPNQADTVAFWRSLWSEPVNHNEGPWTDVVASQCAGITPMDPVIITPDDVAEAVRRAPNWKSPGLDGLHHYWLKGFMVCHAVLARQFQEALNQKSLPSLFTTGITHLVPKDQGATDPSKYRPITSCINKAYLSEFISKMKQNTSNASTDPLPMQSTSTLNISEKEVDGQEEYNPFEHRHVTHPTSTLGSFFHLLKSSLGSGLLAMPAAFKHTGLIPGCFGTVLVGLIATHCVHIFVTTSREICRHCRVSSYTYTETCENVFKHGPKKLQKYTQFVRHFVDYAMAGVCLGGTSVYVIFIASSLKDICDYLSPSHKFTVKEYCGFLLMPLILLTQVRHLKFLVPFSLLANVCLLLTFIITCYYTFSDLHDFSKVKLVSNFVEWPLFLSTAIFAMEGINVVMPVENEMKRPEHFLGCPGVLNITMILVATLYAVVGVFGYLKYGDEVKGSVTLNLPQDEILALSAKVMVAMAVYFTYCLQMYAPMDIIWTRIKGTIKQKFHSLGQILLRTFSVVLTVVMAVAVPDLELLIGLVGAIFFSTLGLFIPIIIETVHKWERDMGRTDWNLWSVKCVQTCIRNIPKSTGEKKDFLCNIIEQTGKVVNINIDDSELEDIYRVDSKGSFGPTIVELNSIMSKENYLKQ</sequence>
<feature type="transmembrane region" description="Helical" evidence="6">
    <location>
        <begin position="677"/>
        <end position="693"/>
    </location>
</feature>
<dbReference type="OrthoDB" id="1684102at2759"/>
<dbReference type="AlphaFoldDB" id="A0A8S3X172"/>
<keyword evidence="2 6" id="KW-0812">Transmembrane</keyword>
<accession>A0A8S3X172</accession>
<keyword evidence="5" id="KW-0175">Coiled coil</keyword>
<feature type="transmembrane region" description="Helical" evidence="6">
    <location>
        <begin position="609"/>
        <end position="626"/>
    </location>
</feature>